<dbReference type="InterPro" id="IPR001810">
    <property type="entry name" value="F-box_dom"/>
</dbReference>
<dbReference type="PANTHER" id="PTHR31111">
    <property type="entry name" value="BNAA05G37150D PROTEIN-RELATED"/>
    <property type="match status" value="1"/>
</dbReference>
<dbReference type="RefSeq" id="XP_019085572.1">
    <property type="nucleotide sequence ID" value="XM_019230027.1"/>
</dbReference>
<reference evidence="2" key="1">
    <citation type="journal article" date="2014" name="Nat. Commun.">
        <title>The emerging biofuel crop Camelina sativa retains a highly undifferentiated hexaploid genome structure.</title>
        <authorList>
            <person name="Kagale S."/>
            <person name="Koh C."/>
            <person name="Nixon J."/>
            <person name="Bollina V."/>
            <person name="Clarke W.E."/>
            <person name="Tuteja R."/>
            <person name="Spillane C."/>
            <person name="Robinson S.J."/>
            <person name="Links M.G."/>
            <person name="Clarke C."/>
            <person name="Higgins E.E."/>
            <person name="Huebert T."/>
            <person name="Sharpe A.G."/>
            <person name="Parkin I.A."/>
        </authorList>
    </citation>
    <scope>NUCLEOTIDE SEQUENCE [LARGE SCALE GENOMIC DNA]</scope>
    <source>
        <strain evidence="2">cv. DH55</strain>
    </source>
</reference>
<dbReference type="Gene3D" id="1.20.1280.50">
    <property type="match status" value="1"/>
</dbReference>
<proteinExistence type="predicted"/>
<dbReference type="GeneID" id="104715573"/>
<dbReference type="SUPFAM" id="SSF81383">
    <property type="entry name" value="F-box domain"/>
    <property type="match status" value="1"/>
</dbReference>
<dbReference type="CDD" id="cd22157">
    <property type="entry name" value="F-box_AtFBW1-like"/>
    <property type="match status" value="1"/>
</dbReference>
<name>A0ABM1QFN4_CAMSA</name>
<feature type="domain" description="F-box" evidence="1">
    <location>
        <begin position="19"/>
        <end position="68"/>
    </location>
</feature>
<evidence type="ECO:0000259" key="1">
    <source>
        <dbReference type="PROSITE" id="PS50181"/>
    </source>
</evidence>
<dbReference type="PROSITE" id="PS50181">
    <property type="entry name" value="FBOX"/>
    <property type="match status" value="1"/>
</dbReference>
<evidence type="ECO:0000313" key="3">
    <source>
        <dbReference type="RefSeq" id="XP_019085572.1"/>
    </source>
</evidence>
<sequence>MGASLCLAVRKKKKMAKEIIALPDIPEQMLIEILIRLPAKSLMRYKCVSKLWLSLIISPYFTNLFLRSSPRRRLFAYIVDERHRIGKYALLTSSSSSSSSHDQSVVSVIDQNLTIRIIKGYFVNAVRGLACFRAGRRVQICNLHTRQLVKLLIIRSQVKGKNVWNYFGHDPVHDVYKVLSLVWEFTKDHRVRLEHHLLVLGDGALWKKTQCLC</sequence>
<keyword evidence="2" id="KW-1185">Reference proteome</keyword>
<organism evidence="2 3">
    <name type="scientific">Camelina sativa</name>
    <name type="common">False flax</name>
    <name type="synonym">Myagrum sativum</name>
    <dbReference type="NCBI Taxonomy" id="90675"/>
    <lineage>
        <taxon>Eukaryota</taxon>
        <taxon>Viridiplantae</taxon>
        <taxon>Streptophyta</taxon>
        <taxon>Embryophyta</taxon>
        <taxon>Tracheophyta</taxon>
        <taxon>Spermatophyta</taxon>
        <taxon>Magnoliopsida</taxon>
        <taxon>eudicotyledons</taxon>
        <taxon>Gunneridae</taxon>
        <taxon>Pentapetalae</taxon>
        <taxon>rosids</taxon>
        <taxon>malvids</taxon>
        <taxon>Brassicales</taxon>
        <taxon>Brassicaceae</taxon>
        <taxon>Camelineae</taxon>
        <taxon>Camelina</taxon>
    </lineage>
</organism>
<dbReference type="InterPro" id="IPR013187">
    <property type="entry name" value="F-box-assoc_dom_typ3"/>
</dbReference>
<gene>
    <name evidence="3" type="primary">LOC104715573</name>
</gene>
<accession>A0ABM1QFN4</accession>
<dbReference type="InterPro" id="IPR036047">
    <property type="entry name" value="F-box-like_dom_sf"/>
</dbReference>
<dbReference type="Pfam" id="PF08268">
    <property type="entry name" value="FBA_3"/>
    <property type="match status" value="1"/>
</dbReference>
<dbReference type="Proteomes" id="UP000694864">
    <property type="component" value="Chromosome 9"/>
</dbReference>
<dbReference type="PANTHER" id="PTHR31111:SF25">
    <property type="entry name" value="F-BOX ASSOCIATED UBIQUITINATION EFFECTOR FAMILY PROTEIN"/>
    <property type="match status" value="1"/>
</dbReference>
<protein>
    <submittedName>
        <fullName evidence="3">F-box protein At3g52320</fullName>
    </submittedName>
</protein>
<reference evidence="3" key="2">
    <citation type="submission" date="2025-08" db="UniProtKB">
        <authorList>
            <consortium name="RefSeq"/>
        </authorList>
    </citation>
    <scope>IDENTIFICATION</scope>
    <source>
        <tissue evidence="3">Leaf</tissue>
    </source>
</reference>
<evidence type="ECO:0000313" key="2">
    <source>
        <dbReference type="Proteomes" id="UP000694864"/>
    </source>
</evidence>
<dbReference type="Pfam" id="PF00646">
    <property type="entry name" value="F-box"/>
    <property type="match status" value="1"/>
</dbReference>